<dbReference type="SUPFAM" id="SSF53807">
    <property type="entry name" value="Helical backbone' metal receptor"/>
    <property type="match status" value="1"/>
</dbReference>
<dbReference type="Proteomes" id="UP000254047">
    <property type="component" value="Unassembled WGS sequence"/>
</dbReference>
<reference evidence="8 10" key="2">
    <citation type="submission" date="2019-04" db="EMBL/GenBank/DDBJ databases">
        <title>Genomic characterization of Staphylococcus petrasii strains.</title>
        <authorList>
            <person name="Vrbovska V."/>
            <person name="Kovarovic V."/>
            <person name="Maslanova I."/>
            <person name="Indrakova A."/>
            <person name="Petras P."/>
            <person name="Sedo O."/>
            <person name="Svec P."/>
            <person name="Fisarova L."/>
            <person name="Sedlacek I."/>
            <person name="Doskar J."/>
            <person name="Pantucek R."/>
        </authorList>
    </citation>
    <scope>NUCLEOTIDE SEQUENCE [LARGE SCALE GENOMIC DNA]</scope>
    <source>
        <strain evidence="8 10">P5404</strain>
    </source>
</reference>
<dbReference type="OrthoDB" id="63946at2"/>
<accession>A0A380FZU8</accession>
<dbReference type="AlphaFoldDB" id="A0A380FZU8"/>
<protein>
    <submittedName>
        <fullName evidence="7">FatB-like protein</fullName>
    </submittedName>
    <submittedName>
        <fullName evidence="8">Transferrin-binding protein</fullName>
    </submittedName>
</protein>
<proteinExistence type="inferred from homology"/>
<evidence type="ECO:0000256" key="2">
    <source>
        <dbReference type="ARBA" id="ARBA00008814"/>
    </source>
</evidence>
<dbReference type="InterPro" id="IPR051313">
    <property type="entry name" value="Bact_iron-sidero_bind"/>
</dbReference>
<dbReference type="RefSeq" id="WP_103298066.1">
    <property type="nucleotide sequence ID" value="NZ_PPQT01000056.1"/>
</dbReference>
<sequence>MNKVIKYFLCIATILIILSACDKDSKSSTNKKTITINNTYEFRADKTNKGKGEIQNNKIEVPVNPARVAVMDYGALDIMKQMGLENKIVSISKGKGMAFLPHSLEEFKDNKYINLGNPGQPDYKALAKSKPEIIFTSFRQAHTKNTKTLDELKKAAPNAKIVFISPNNSDYIASIKESTTIIGKIFEKEDKAKQLNTELTKKVEEVKKSVDNSKVLFLSVDDKGIKAFNATGRFGGFLTHDLGIKYADTAMKENVGGNLISYEYLNKVNPDKLYVIDRSNNGTDKQLPKVLNTDIIKNMKAVKNKQVYQFEANAWFFSEGGIKTTIKQLDDIEATFKK</sequence>
<dbReference type="EMBL" id="SRLS01000001">
    <property type="protein sequence ID" value="TGE19537.1"/>
    <property type="molecule type" value="Genomic_DNA"/>
</dbReference>
<evidence type="ECO:0000313" key="7">
    <source>
        <dbReference type="EMBL" id="SUM44275.1"/>
    </source>
</evidence>
<dbReference type="Gene3D" id="3.40.50.1980">
    <property type="entry name" value="Nitrogenase molybdenum iron protein domain"/>
    <property type="match status" value="2"/>
</dbReference>
<evidence type="ECO:0000256" key="4">
    <source>
        <dbReference type="ARBA" id="ARBA00022729"/>
    </source>
</evidence>
<dbReference type="InterPro" id="IPR002491">
    <property type="entry name" value="ABC_transptr_periplasmic_BD"/>
</dbReference>
<dbReference type="Proteomes" id="UP000297598">
    <property type="component" value="Unassembled WGS sequence"/>
</dbReference>
<feature type="domain" description="Fe/B12 periplasmic-binding" evidence="6">
    <location>
        <begin position="67"/>
        <end position="338"/>
    </location>
</feature>
<evidence type="ECO:0000313" key="10">
    <source>
        <dbReference type="Proteomes" id="UP000297598"/>
    </source>
</evidence>
<reference evidence="7 9" key="1">
    <citation type="submission" date="2018-06" db="EMBL/GenBank/DDBJ databases">
        <authorList>
            <consortium name="Pathogen Informatics"/>
            <person name="Doyle S."/>
        </authorList>
    </citation>
    <scope>NUCLEOTIDE SEQUENCE [LARGE SCALE GENOMIC DNA]</scope>
    <source>
        <strain evidence="7 9">NCTC13830</strain>
    </source>
</reference>
<evidence type="ECO:0000313" key="8">
    <source>
        <dbReference type="EMBL" id="TGE19537.1"/>
    </source>
</evidence>
<evidence type="ECO:0000256" key="5">
    <source>
        <dbReference type="SAM" id="SignalP"/>
    </source>
</evidence>
<feature type="chain" id="PRO_5039574838" evidence="5">
    <location>
        <begin position="23"/>
        <end position="338"/>
    </location>
</feature>
<dbReference type="GO" id="GO:0030288">
    <property type="term" value="C:outer membrane-bounded periplasmic space"/>
    <property type="evidence" value="ECO:0007669"/>
    <property type="project" value="TreeGrafter"/>
</dbReference>
<comment type="subcellular location">
    <subcellularLocation>
        <location evidence="1">Cell envelope</location>
    </subcellularLocation>
</comment>
<keyword evidence="3" id="KW-0813">Transport</keyword>
<organism evidence="7 9">
    <name type="scientific">Staphylococcus petrasii</name>
    <dbReference type="NCBI Taxonomy" id="1276936"/>
    <lineage>
        <taxon>Bacteria</taxon>
        <taxon>Bacillati</taxon>
        <taxon>Bacillota</taxon>
        <taxon>Bacilli</taxon>
        <taxon>Bacillales</taxon>
        <taxon>Staphylococcaceae</taxon>
        <taxon>Staphylococcus</taxon>
    </lineage>
</organism>
<comment type="similarity">
    <text evidence="2">Belongs to the bacterial solute-binding protein 8 family.</text>
</comment>
<feature type="signal peptide" evidence="5">
    <location>
        <begin position="1"/>
        <end position="22"/>
    </location>
</feature>
<evidence type="ECO:0000259" key="6">
    <source>
        <dbReference type="PROSITE" id="PS50983"/>
    </source>
</evidence>
<dbReference type="EMBL" id="UHDO01000001">
    <property type="protein sequence ID" value="SUM44275.1"/>
    <property type="molecule type" value="Genomic_DNA"/>
</dbReference>
<dbReference type="Pfam" id="PF01497">
    <property type="entry name" value="Peripla_BP_2"/>
    <property type="match status" value="1"/>
</dbReference>
<dbReference type="GO" id="GO:1901678">
    <property type="term" value="P:iron coordination entity transport"/>
    <property type="evidence" value="ECO:0007669"/>
    <property type="project" value="UniProtKB-ARBA"/>
</dbReference>
<dbReference type="PROSITE" id="PS51257">
    <property type="entry name" value="PROKAR_LIPOPROTEIN"/>
    <property type="match status" value="1"/>
</dbReference>
<dbReference type="PANTHER" id="PTHR30532:SF28">
    <property type="entry name" value="PETROBACTIN-BINDING PROTEIN YCLQ"/>
    <property type="match status" value="1"/>
</dbReference>
<keyword evidence="4 5" id="KW-0732">Signal</keyword>
<name>A0A380FZU8_9STAP</name>
<gene>
    <name evidence="7" type="primary">yclQ_1</name>
    <name evidence="8" type="ORF">BJR09_00830</name>
    <name evidence="7" type="ORF">NCTC13830_01675</name>
</gene>
<evidence type="ECO:0000256" key="1">
    <source>
        <dbReference type="ARBA" id="ARBA00004196"/>
    </source>
</evidence>
<evidence type="ECO:0000313" key="9">
    <source>
        <dbReference type="Proteomes" id="UP000254047"/>
    </source>
</evidence>
<dbReference type="PROSITE" id="PS50983">
    <property type="entry name" value="FE_B12_PBP"/>
    <property type="match status" value="1"/>
</dbReference>
<evidence type="ECO:0000256" key="3">
    <source>
        <dbReference type="ARBA" id="ARBA00022448"/>
    </source>
</evidence>
<keyword evidence="10" id="KW-1185">Reference proteome</keyword>
<dbReference type="PANTHER" id="PTHR30532">
    <property type="entry name" value="IRON III DICITRATE-BINDING PERIPLASMIC PROTEIN"/>
    <property type="match status" value="1"/>
</dbReference>